<organism evidence="1 2">
    <name type="scientific">Saccharibacter floricola DSM 15669</name>
    <dbReference type="NCBI Taxonomy" id="1123227"/>
    <lineage>
        <taxon>Bacteria</taxon>
        <taxon>Pseudomonadati</taxon>
        <taxon>Pseudomonadota</taxon>
        <taxon>Alphaproteobacteria</taxon>
        <taxon>Acetobacterales</taxon>
        <taxon>Acetobacteraceae</taxon>
        <taxon>Saccharibacter</taxon>
    </lineage>
</organism>
<keyword evidence="2" id="KW-1185">Reference proteome</keyword>
<reference evidence="1" key="1">
    <citation type="submission" date="2013-04" db="EMBL/GenBank/DDBJ databases">
        <title>The genome sequencing project of 58 acetic acid bacteria.</title>
        <authorList>
            <person name="Okamoto-Kainuma A."/>
            <person name="Ishikawa M."/>
            <person name="Umino S."/>
            <person name="Koizumi Y."/>
            <person name="Shiwa Y."/>
            <person name="Yoshikawa H."/>
            <person name="Matsutani M."/>
            <person name="Matsushita K."/>
        </authorList>
    </citation>
    <scope>NUCLEOTIDE SEQUENCE</scope>
    <source>
        <strain evidence="1">DSM 15669</strain>
    </source>
</reference>
<protein>
    <submittedName>
        <fullName evidence="1">Uncharacterized protein</fullName>
    </submittedName>
</protein>
<proteinExistence type="predicted"/>
<accession>A0ABQ0P171</accession>
<evidence type="ECO:0000313" key="2">
    <source>
        <dbReference type="Proteomes" id="UP001062901"/>
    </source>
</evidence>
<dbReference type="EMBL" id="BAQD01000141">
    <property type="protein sequence ID" value="GBQ08793.1"/>
    <property type="molecule type" value="Genomic_DNA"/>
</dbReference>
<sequence length="188" mass="21576">MRKIVQACWGIVLVVGLVCAVVLLPKVPFSALYELPSVQKTMAFVCLTYFDVVGGPGSPEHGERMIREAKDDLLQRYQSGELASHIDKEMRRCIDERIVRHRLSERYDAQKCFIEWRTVQLDIEGSATNDKIFRIGKDEISFAPSSFLADILLFDTKRERLWATAYAPQKITEFFKTIIASDTKRAER</sequence>
<evidence type="ECO:0000313" key="1">
    <source>
        <dbReference type="EMBL" id="GBQ08793.1"/>
    </source>
</evidence>
<dbReference type="RefSeq" id="WP_018981111.1">
    <property type="nucleotide sequence ID" value="NZ_BAQD01000141.1"/>
</dbReference>
<gene>
    <name evidence="1" type="ORF">AA15669_1912</name>
</gene>
<name>A0ABQ0P171_9PROT</name>
<dbReference type="Proteomes" id="UP001062901">
    <property type="component" value="Unassembled WGS sequence"/>
</dbReference>
<comment type="caution">
    <text evidence="1">The sequence shown here is derived from an EMBL/GenBank/DDBJ whole genome shotgun (WGS) entry which is preliminary data.</text>
</comment>